<dbReference type="PANTHER" id="PTHR18968:SF120">
    <property type="entry name" value="ACETOLACTATE SYNTHASE LARGE SUBUNIT"/>
    <property type="match status" value="1"/>
</dbReference>
<feature type="domain" description="Thiamine pyrophosphate enzyme N-terminal TPP-binding" evidence="6">
    <location>
        <begin position="11"/>
        <end position="126"/>
    </location>
</feature>
<dbReference type="SUPFAM" id="SSF52518">
    <property type="entry name" value="Thiamin diphosphate-binding fold (THDP-binding)"/>
    <property type="match status" value="2"/>
</dbReference>
<dbReference type="InterPro" id="IPR029061">
    <property type="entry name" value="THDP-binding"/>
</dbReference>
<name>A0ABW7G8E8_9BURK</name>
<dbReference type="NCBIfam" id="NF006052">
    <property type="entry name" value="PRK08199.1"/>
    <property type="match status" value="1"/>
</dbReference>
<dbReference type="Proteomes" id="UP001606305">
    <property type="component" value="Unassembled WGS sequence"/>
</dbReference>
<dbReference type="RefSeq" id="WP_394488949.1">
    <property type="nucleotide sequence ID" value="NZ_JBIGIA010000010.1"/>
</dbReference>
<evidence type="ECO:0000313" key="7">
    <source>
        <dbReference type="EMBL" id="MFG6458096.1"/>
    </source>
</evidence>
<proteinExistence type="inferred from homology"/>
<reference evidence="7 8" key="1">
    <citation type="submission" date="2024-09" db="EMBL/GenBank/DDBJ databases">
        <title>Novel species of the genus Pelomonas and Roseateles isolated from streams.</title>
        <authorList>
            <person name="Lu H."/>
        </authorList>
    </citation>
    <scope>NUCLEOTIDE SEQUENCE [LARGE SCALE GENOMIC DNA]</scope>
    <source>
        <strain evidence="7 8">BYS96W</strain>
    </source>
</reference>
<comment type="caution">
    <text evidence="7">The sequence shown here is derived from an EMBL/GenBank/DDBJ whole genome shotgun (WGS) entry which is preliminary data.</text>
</comment>
<feature type="domain" description="Thiamine pyrophosphate enzyme TPP-binding" evidence="5">
    <location>
        <begin position="394"/>
        <end position="570"/>
    </location>
</feature>
<dbReference type="EMBL" id="JBIGIA010000010">
    <property type="protein sequence ID" value="MFG6458096.1"/>
    <property type="molecule type" value="Genomic_DNA"/>
</dbReference>
<dbReference type="InterPro" id="IPR029035">
    <property type="entry name" value="DHS-like_NAD/FAD-binding_dom"/>
</dbReference>
<evidence type="ECO:0000259" key="4">
    <source>
        <dbReference type="Pfam" id="PF00205"/>
    </source>
</evidence>
<feature type="domain" description="Thiamine pyrophosphate enzyme central" evidence="4">
    <location>
        <begin position="201"/>
        <end position="337"/>
    </location>
</feature>
<evidence type="ECO:0000259" key="6">
    <source>
        <dbReference type="Pfam" id="PF02776"/>
    </source>
</evidence>
<dbReference type="CDD" id="cd00568">
    <property type="entry name" value="TPP_enzymes"/>
    <property type="match status" value="1"/>
</dbReference>
<organism evidence="7 8">
    <name type="scientific">Pelomonas nitida</name>
    <dbReference type="NCBI Taxonomy" id="3299027"/>
    <lineage>
        <taxon>Bacteria</taxon>
        <taxon>Pseudomonadati</taxon>
        <taxon>Pseudomonadota</taxon>
        <taxon>Betaproteobacteria</taxon>
        <taxon>Burkholderiales</taxon>
        <taxon>Sphaerotilaceae</taxon>
        <taxon>Roseateles</taxon>
    </lineage>
</organism>
<protein>
    <submittedName>
        <fullName evidence="7">Thiamine pyrophosphate-binding protein</fullName>
    </submittedName>
</protein>
<dbReference type="CDD" id="cd07035">
    <property type="entry name" value="TPP_PYR_POX_like"/>
    <property type="match status" value="1"/>
</dbReference>
<dbReference type="SUPFAM" id="SSF52467">
    <property type="entry name" value="DHS-like NAD/FAD-binding domain"/>
    <property type="match status" value="1"/>
</dbReference>
<dbReference type="Pfam" id="PF02775">
    <property type="entry name" value="TPP_enzyme_C"/>
    <property type="match status" value="1"/>
</dbReference>
<dbReference type="Gene3D" id="3.40.50.1220">
    <property type="entry name" value="TPP-binding domain"/>
    <property type="match status" value="1"/>
</dbReference>
<evidence type="ECO:0000259" key="5">
    <source>
        <dbReference type="Pfam" id="PF02775"/>
    </source>
</evidence>
<evidence type="ECO:0000256" key="1">
    <source>
        <dbReference type="ARBA" id="ARBA00007812"/>
    </source>
</evidence>
<comment type="similarity">
    <text evidence="1 3">Belongs to the TPP enzyme family.</text>
</comment>
<gene>
    <name evidence="7" type="ORF">ACG00X_14750</name>
</gene>
<dbReference type="InterPro" id="IPR045229">
    <property type="entry name" value="TPP_enz"/>
</dbReference>
<keyword evidence="2 3" id="KW-0786">Thiamine pyrophosphate</keyword>
<evidence type="ECO:0000313" key="8">
    <source>
        <dbReference type="Proteomes" id="UP001606305"/>
    </source>
</evidence>
<dbReference type="InterPro" id="IPR012000">
    <property type="entry name" value="Thiamin_PyroP_enz_cen_dom"/>
</dbReference>
<dbReference type="Pfam" id="PF00205">
    <property type="entry name" value="TPP_enzyme_M"/>
    <property type="match status" value="1"/>
</dbReference>
<evidence type="ECO:0000256" key="3">
    <source>
        <dbReference type="RuleBase" id="RU362132"/>
    </source>
</evidence>
<sequence>MTTPVTSSRLAGHALVEALIAQGVDTAFGVPGESFLAVLDGFHEYRSRIRFVACRQEGGAAFMAEAQGKLTGRPGICFVTRGPGATNASIGLHTAFQDSTPMILFIGQVASDQRDREAFQEVDYRQMFGPGTLGMAKWVGEVHDAERLPEYVARAFHTAQQGRPGPVVLVLPEDMLTQAIAAPVIAPARPAVAAPTPAALAELRERLAAAKRPLVIAGGGGWTAEATEALQHFAEAWQLPVGCAFRFQDLFDNSHPNYAGDVGIGINPKLAARVKAADLILAIGPRLGEMTTGGYTLLQAPRPAQALIHIHAGAEELGRVYTAELLINASMSQAAPALALLPPPAELPWRDWTAAANADYRANLQPTPVAPLDMAEVIRLIDAKLPEGTIFTNGAGNYSGWLHRFHRYTALHRFGKTQLAPTSGAMGYGVPAAVAASLLQQRPQATASRRLPPEGDQPAWVGPAPAEDRWVVNIAGDGDFLMTGQELATATGYGASKLLVVVVDNGTYGTIRMHQEREYPGRVSGSDLFNPDFARLAEAFGFAAFKAESTAEVGPALDAAIAGGKPALLHLRLSSDVSTSRTTLTAIRDAAQKKNTHA</sequence>
<dbReference type="PANTHER" id="PTHR18968">
    <property type="entry name" value="THIAMINE PYROPHOSPHATE ENZYMES"/>
    <property type="match status" value="1"/>
</dbReference>
<dbReference type="InterPro" id="IPR011766">
    <property type="entry name" value="TPP_enzyme_TPP-bd"/>
</dbReference>
<dbReference type="InterPro" id="IPR012001">
    <property type="entry name" value="Thiamin_PyroP_enz_TPP-bd_dom"/>
</dbReference>
<dbReference type="Pfam" id="PF02776">
    <property type="entry name" value="TPP_enzyme_N"/>
    <property type="match status" value="1"/>
</dbReference>
<evidence type="ECO:0000256" key="2">
    <source>
        <dbReference type="ARBA" id="ARBA00023052"/>
    </source>
</evidence>
<accession>A0ABW7G8E8</accession>
<keyword evidence="8" id="KW-1185">Reference proteome</keyword>
<dbReference type="Gene3D" id="3.40.50.970">
    <property type="match status" value="2"/>
</dbReference>